<dbReference type="Pfam" id="PF16537">
    <property type="entry name" value="T2SSB"/>
    <property type="match status" value="1"/>
</dbReference>
<dbReference type="AlphaFoldDB" id="A0A1M5KI39"/>
<dbReference type="EMBL" id="FQWZ01000001">
    <property type="protein sequence ID" value="SHG52385.1"/>
    <property type="molecule type" value="Genomic_DNA"/>
</dbReference>
<protein>
    <submittedName>
        <fullName evidence="4">Type II secretion system protein B</fullName>
    </submittedName>
</protein>
<dbReference type="InterPro" id="IPR032389">
    <property type="entry name" value="GspB_C"/>
</dbReference>
<dbReference type="Proteomes" id="UP000199758">
    <property type="component" value="Unassembled WGS sequence"/>
</dbReference>
<reference evidence="4 5" key="1">
    <citation type="submission" date="2016-11" db="EMBL/GenBank/DDBJ databases">
        <authorList>
            <person name="Jaros S."/>
            <person name="Januszkiewicz K."/>
            <person name="Wedrychowicz H."/>
        </authorList>
    </citation>
    <scope>NUCLEOTIDE SEQUENCE [LARGE SCALE GENOMIC DNA]</scope>
    <source>
        <strain evidence="4 5">CGMCC 1.7049</strain>
    </source>
</reference>
<evidence type="ECO:0000259" key="3">
    <source>
        <dbReference type="Pfam" id="PF16537"/>
    </source>
</evidence>
<dbReference type="STRING" id="490188.SAMN04488068_0576"/>
<feature type="region of interest" description="Disordered" evidence="1">
    <location>
        <begin position="87"/>
        <end position="125"/>
    </location>
</feature>
<name>A0A1M5KI39_9GAMM</name>
<dbReference type="OrthoDB" id="5432325at2"/>
<dbReference type="GO" id="GO:0015627">
    <property type="term" value="C:type II protein secretion system complex"/>
    <property type="evidence" value="ECO:0007669"/>
    <property type="project" value="InterPro"/>
</dbReference>
<accession>A0A1M5KI39</accession>
<organism evidence="4 5">
    <name type="scientific">Hydrocarboniphaga daqingensis</name>
    <dbReference type="NCBI Taxonomy" id="490188"/>
    <lineage>
        <taxon>Bacteria</taxon>
        <taxon>Pseudomonadati</taxon>
        <taxon>Pseudomonadota</taxon>
        <taxon>Gammaproteobacteria</taxon>
        <taxon>Nevskiales</taxon>
        <taxon>Nevskiaceae</taxon>
        <taxon>Hydrocarboniphaga</taxon>
    </lineage>
</organism>
<proteinExistence type="predicted"/>
<feature type="compositionally biased region" description="Low complexity" evidence="1">
    <location>
        <begin position="186"/>
        <end position="199"/>
    </location>
</feature>
<keyword evidence="2" id="KW-0812">Transmembrane</keyword>
<evidence type="ECO:0000256" key="2">
    <source>
        <dbReference type="SAM" id="Phobius"/>
    </source>
</evidence>
<feature type="region of interest" description="Disordered" evidence="1">
    <location>
        <begin position="170"/>
        <end position="199"/>
    </location>
</feature>
<keyword evidence="2" id="KW-0472">Membrane</keyword>
<keyword evidence="2" id="KW-1133">Transmembrane helix</keyword>
<keyword evidence="5" id="KW-1185">Reference proteome</keyword>
<gene>
    <name evidence="4" type="ORF">SAMN04488068_0576</name>
</gene>
<feature type="compositionally biased region" description="Low complexity" evidence="1">
    <location>
        <begin position="98"/>
        <end position="121"/>
    </location>
</feature>
<evidence type="ECO:0000313" key="4">
    <source>
        <dbReference type="EMBL" id="SHG52385.1"/>
    </source>
</evidence>
<evidence type="ECO:0000313" key="5">
    <source>
        <dbReference type="Proteomes" id="UP000199758"/>
    </source>
</evidence>
<sequence length="283" mass="29683">MSFILDALRKAERDRNLGQAPRMEDVALAPETAPGTTPAPAKRPLRWLIALALMLIAAAIAVSAWRQRHPQTKLESPVADGIVTATVRGPAPADRGPAETPAPSRPAAAPAAPAPSTAPALPDDEALNSFDDLEAVSPDDAAQAGIADGRAPVDASIDREPPVDFIARAPDAASDRPIVEPAEPRSAAPTAAVEAAASASADDSLSLPAVPLSDMPSDYRRDFPALSVEVHVWDGEPSRRFVLIGGKRYVEGQPLAEGPQLLQITQDGLVLEYRGSRVAYSLQ</sequence>
<feature type="transmembrane region" description="Helical" evidence="2">
    <location>
        <begin position="45"/>
        <end position="65"/>
    </location>
</feature>
<evidence type="ECO:0000256" key="1">
    <source>
        <dbReference type="SAM" id="MobiDB-lite"/>
    </source>
</evidence>
<dbReference type="RefSeq" id="WP_072893620.1">
    <property type="nucleotide sequence ID" value="NZ_FQWZ01000001.1"/>
</dbReference>
<feature type="domain" description="Type II secretion system protein GspB C-terminal" evidence="3">
    <location>
        <begin position="224"/>
        <end position="278"/>
    </location>
</feature>